<dbReference type="InterPro" id="IPR032698">
    <property type="entry name" value="SirB1_N"/>
</dbReference>
<proteinExistence type="predicted"/>
<dbReference type="InterPro" id="IPR036047">
    <property type="entry name" value="F-box-like_dom_sf"/>
</dbReference>
<evidence type="ECO:0000313" key="2">
    <source>
        <dbReference type="EMBL" id="KAH3877384.1"/>
    </source>
</evidence>
<gene>
    <name evidence="2" type="ORF">DPMN_001248</name>
</gene>
<dbReference type="Proteomes" id="UP000828390">
    <property type="component" value="Unassembled WGS sequence"/>
</dbReference>
<dbReference type="Gene3D" id="1.20.1280.50">
    <property type="match status" value="1"/>
</dbReference>
<keyword evidence="3" id="KW-1185">Reference proteome</keyword>
<dbReference type="Gene3D" id="2.30.30.390">
    <property type="entry name" value="Hemimethylated DNA-binding domain"/>
    <property type="match status" value="1"/>
</dbReference>
<organism evidence="2 3">
    <name type="scientific">Dreissena polymorpha</name>
    <name type="common">Zebra mussel</name>
    <name type="synonym">Mytilus polymorpha</name>
    <dbReference type="NCBI Taxonomy" id="45954"/>
    <lineage>
        <taxon>Eukaryota</taxon>
        <taxon>Metazoa</taxon>
        <taxon>Spiralia</taxon>
        <taxon>Lophotrochozoa</taxon>
        <taxon>Mollusca</taxon>
        <taxon>Bivalvia</taxon>
        <taxon>Autobranchia</taxon>
        <taxon>Heteroconchia</taxon>
        <taxon>Euheterodonta</taxon>
        <taxon>Imparidentia</taxon>
        <taxon>Neoheterodontei</taxon>
        <taxon>Myida</taxon>
        <taxon>Dreissenoidea</taxon>
        <taxon>Dreissenidae</taxon>
        <taxon>Dreissena</taxon>
    </lineage>
</organism>
<dbReference type="SUPFAM" id="SSF81383">
    <property type="entry name" value="F-box domain"/>
    <property type="match status" value="1"/>
</dbReference>
<dbReference type="SMART" id="SM00992">
    <property type="entry name" value="YccV-like"/>
    <property type="match status" value="1"/>
</dbReference>
<reference evidence="2" key="1">
    <citation type="journal article" date="2019" name="bioRxiv">
        <title>The Genome of the Zebra Mussel, Dreissena polymorpha: A Resource for Invasive Species Research.</title>
        <authorList>
            <person name="McCartney M.A."/>
            <person name="Auch B."/>
            <person name="Kono T."/>
            <person name="Mallez S."/>
            <person name="Zhang Y."/>
            <person name="Obille A."/>
            <person name="Becker A."/>
            <person name="Abrahante J.E."/>
            <person name="Garbe J."/>
            <person name="Badalamenti J.P."/>
            <person name="Herman A."/>
            <person name="Mangelson H."/>
            <person name="Liachko I."/>
            <person name="Sullivan S."/>
            <person name="Sone E.D."/>
            <person name="Koren S."/>
            <person name="Silverstein K.A.T."/>
            <person name="Beckman K.B."/>
            <person name="Gohl D.M."/>
        </authorList>
    </citation>
    <scope>NUCLEOTIDE SEQUENCE</scope>
    <source>
        <strain evidence="2">Duluth1</strain>
        <tissue evidence="2">Whole animal</tissue>
    </source>
</reference>
<comment type="caution">
    <text evidence="2">The sequence shown here is derived from an EMBL/GenBank/DDBJ whole genome shotgun (WGS) entry which is preliminary data.</text>
</comment>
<reference evidence="2" key="2">
    <citation type="submission" date="2020-11" db="EMBL/GenBank/DDBJ databases">
        <authorList>
            <person name="McCartney M.A."/>
            <person name="Auch B."/>
            <person name="Kono T."/>
            <person name="Mallez S."/>
            <person name="Becker A."/>
            <person name="Gohl D.M."/>
            <person name="Silverstein K.A.T."/>
            <person name="Koren S."/>
            <person name="Bechman K.B."/>
            <person name="Herman A."/>
            <person name="Abrahante J.E."/>
            <person name="Garbe J."/>
        </authorList>
    </citation>
    <scope>NUCLEOTIDE SEQUENCE</scope>
    <source>
        <strain evidence="2">Duluth1</strain>
        <tissue evidence="2">Whole animal</tissue>
    </source>
</reference>
<dbReference type="GO" id="GO:0003677">
    <property type="term" value="F:DNA binding"/>
    <property type="evidence" value="ECO:0007669"/>
    <property type="project" value="InterPro"/>
</dbReference>
<dbReference type="InterPro" id="IPR011722">
    <property type="entry name" value="Hemimethylated_DNA-bd_dom"/>
</dbReference>
<dbReference type="OrthoDB" id="28868at2759"/>
<evidence type="ECO:0000259" key="1">
    <source>
        <dbReference type="SMART" id="SM00992"/>
    </source>
</evidence>
<dbReference type="PANTHER" id="PTHR31350:SF21">
    <property type="entry name" value="F-BOX ONLY PROTEIN 21"/>
    <property type="match status" value="1"/>
</dbReference>
<dbReference type="InterPro" id="IPR036623">
    <property type="entry name" value="Hemimethylated_DNA-bd_sf"/>
</dbReference>
<dbReference type="AlphaFoldDB" id="A0A9D4MJY4"/>
<evidence type="ECO:0000313" key="3">
    <source>
        <dbReference type="Proteomes" id="UP000828390"/>
    </source>
</evidence>
<name>A0A9D4MJY4_DREPO</name>
<accession>A0A9D4MJY4</accession>
<dbReference type="PANTHER" id="PTHR31350">
    <property type="entry name" value="SI:DKEY-261L7.2"/>
    <property type="match status" value="1"/>
</dbReference>
<dbReference type="NCBIfam" id="TIGR02097">
    <property type="entry name" value="yccV"/>
    <property type="match status" value="1"/>
</dbReference>
<sequence>MDGKEKLPSLKDMPAEIIELILAEKSLNCYDLTRISETCFKMHQISNSNDLWKRKYKQRWRSSQHLISEQNYISWKEEFITKHKFVAEAFILLCNMSLKHFHKDELSKKDFHEFTTLAESHVWAGEFLVTEFLSLLHDNKPNEKLTLKFYAAQVVRHIQHFLLKPKILAYLNDASHEEQNIEIGAALVALWCQPTERIAESDLVKQLDRLSDEVRDILQRAHPEHAVLHQNINQDGLKEDIQTMDQSLHILDAINTVLYMKHSFKGSKFHSLCPQDSFIDKALKTEKGIPIIMCIIYAAVARRLGVVCESVNTPYHFMLRWKQHPFKPPDQMYVYINAFDGGKRLKLSEVAKEIGVDPNLITVDTMVYATPCHVIEREVRNLVHIGHELGKSGDYTLLRTALELSVLMKGHNIEARLNLVRINLHLGVNLEEAQQILQYVAGTDTSRIGLVAHMLNAITEEASVRNERNKNHKIKVIRRKKSKTVEFAVGLVMRHKRYNYDCVISGWDYKCEASREWIQQMGVNQLSRQDDQPFYNVLVEDGSKRYAAEENLEVHPSPHIISHSEVGRYFSTFDGYRYVMNSEKAEEYPDDEDFCMELVHRQYHT</sequence>
<feature type="domain" description="Hemimethylated DNA-binding" evidence="1">
    <location>
        <begin position="484"/>
        <end position="581"/>
    </location>
</feature>
<dbReference type="Pfam" id="PF08755">
    <property type="entry name" value="YccV-like"/>
    <property type="match status" value="1"/>
</dbReference>
<dbReference type="EMBL" id="JAIWYP010000001">
    <property type="protein sequence ID" value="KAH3877384.1"/>
    <property type="molecule type" value="Genomic_DNA"/>
</dbReference>
<protein>
    <recommendedName>
        <fullName evidence="1">Hemimethylated DNA-binding domain-containing protein</fullName>
    </recommendedName>
</protein>
<dbReference type="Pfam" id="PF13369">
    <property type="entry name" value="Transglut_core2"/>
    <property type="match status" value="1"/>
</dbReference>
<dbReference type="SUPFAM" id="SSF141255">
    <property type="entry name" value="YccV-like"/>
    <property type="match status" value="1"/>
</dbReference>